<dbReference type="PROSITE" id="PS50893">
    <property type="entry name" value="ABC_TRANSPORTER_2"/>
    <property type="match status" value="1"/>
</dbReference>
<keyword evidence="8" id="KW-0472">Membrane</keyword>
<dbReference type="OrthoDB" id="9804819at2"/>
<evidence type="ECO:0000256" key="5">
    <source>
        <dbReference type="ARBA" id="ARBA00022741"/>
    </source>
</evidence>
<dbReference type="PANTHER" id="PTHR42711:SF5">
    <property type="entry name" value="ABC TRANSPORTER ATP-BINDING PROTEIN NATA"/>
    <property type="match status" value="1"/>
</dbReference>
<evidence type="ECO:0000256" key="2">
    <source>
        <dbReference type="ARBA" id="ARBA00005417"/>
    </source>
</evidence>
<keyword evidence="7" id="KW-1278">Translocase</keyword>
<dbReference type="FunFam" id="3.40.50.300:FF:000589">
    <property type="entry name" value="ABC transporter, ATP-binding subunit"/>
    <property type="match status" value="1"/>
</dbReference>
<evidence type="ECO:0000256" key="4">
    <source>
        <dbReference type="ARBA" id="ARBA00022475"/>
    </source>
</evidence>
<evidence type="ECO:0000256" key="3">
    <source>
        <dbReference type="ARBA" id="ARBA00022448"/>
    </source>
</evidence>
<dbReference type="PANTHER" id="PTHR42711">
    <property type="entry name" value="ABC TRANSPORTER ATP-BINDING PROTEIN"/>
    <property type="match status" value="1"/>
</dbReference>
<evidence type="ECO:0000256" key="7">
    <source>
        <dbReference type="ARBA" id="ARBA00022967"/>
    </source>
</evidence>
<dbReference type="Gene3D" id="3.40.50.300">
    <property type="entry name" value="P-loop containing nucleotide triphosphate hydrolases"/>
    <property type="match status" value="1"/>
</dbReference>
<dbReference type="GO" id="GO:0016887">
    <property type="term" value="F:ATP hydrolysis activity"/>
    <property type="evidence" value="ECO:0007669"/>
    <property type="project" value="InterPro"/>
</dbReference>
<keyword evidence="5" id="KW-0547">Nucleotide-binding</keyword>
<evidence type="ECO:0000256" key="1">
    <source>
        <dbReference type="ARBA" id="ARBA00004236"/>
    </source>
</evidence>
<keyword evidence="4" id="KW-1003">Cell membrane</keyword>
<dbReference type="GO" id="GO:0005886">
    <property type="term" value="C:plasma membrane"/>
    <property type="evidence" value="ECO:0007669"/>
    <property type="project" value="UniProtKB-SubCell"/>
</dbReference>
<keyword evidence="6" id="KW-0067">ATP-binding</keyword>
<dbReference type="InterPro" id="IPR027417">
    <property type="entry name" value="P-loop_NTPase"/>
</dbReference>
<organism evidence="10 11">
    <name type="scientific">Syntrophaceticus schinkii</name>
    <dbReference type="NCBI Taxonomy" id="499207"/>
    <lineage>
        <taxon>Bacteria</taxon>
        <taxon>Bacillati</taxon>
        <taxon>Bacillota</taxon>
        <taxon>Clostridia</taxon>
        <taxon>Thermoanaerobacterales</taxon>
        <taxon>Thermoanaerobacterales Family III. Incertae Sedis</taxon>
        <taxon>Syntrophaceticus</taxon>
    </lineage>
</organism>
<evidence type="ECO:0000256" key="6">
    <source>
        <dbReference type="ARBA" id="ARBA00022840"/>
    </source>
</evidence>
<dbReference type="GO" id="GO:0005524">
    <property type="term" value="F:ATP binding"/>
    <property type="evidence" value="ECO:0007669"/>
    <property type="project" value="UniProtKB-KW"/>
</dbReference>
<reference evidence="11" key="1">
    <citation type="submission" date="2015-01" db="EMBL/GenBank/DDBJ databases">
        <authorList>
            <person name="Manzoor Shahid"/>
            <person name="Zubair Saima"/>
        </authorList>
    </citation>
    <scope>NUCLEOTIDE SEQUENCE [LARGE SCALE GENOMIC DNA]</scope>
    <source>
        <strain evidence="11">Sp3</strain>
    </source>
</reference>
<dbReference type="AlphaFoldDB" id="A0A0B7MII9"/>
<keyword evidence="11" id="KW-1185">Reference proteome</keyword>
<proteinExistence type="inferred from homology"/>
<dbReference type="InterPro" id="IPR003593">
    <property type="entry name" value="AAA+_ATPase"/>
</dbReference>
<evidence type="ECO:0000256" key="8">
    <source>
        <dbReference type="ARBA" id="ARBA00023136"/>
    </source>
</evidence>
<comment type="subcellular location">
    <subcellularLocation>
        <location evidence="1">Cell membrane</location>
    </subcellularLocation>
</comment>
<evidence type="ECO:0000313" key="10">
    <source>
        <dbReference type="EMBL" id="CEO87761.1"/>
    </source>
</evidence>
<evidence type="ECO:0000259" key="9">
    <source>
        <dbReference type="PROSITE" id="PS50893"/>
    </source>
</evidence>
<feature type="domain" description="ABC transporter" evidence="9">
    <location>
        <begin position="8"/>
        <end position="234"/>
    </location>
</feature>
<protein>
    <submittedName>
        <fullName evidence="10">Putative enzyme</fullName>
        <ecNumber evidence="10">3.6.3.-</ecNumber>
    </submittedName>
</protein>
<dbReference type="EC" id="3.6.3.-" evidence="10"/>
<keyword evidence="3" id="KW-0813">Transport</keyword>
<dbReference type="RefSeq" id="WP_044664066.1">
    <property type="nucleotide sequence ID" value="NZ_CDRZ01000027.1"/>
</dbReference>
<comment type="similarity">
    <text evidence="2">Belongs to the ABC transporter superfamily.</text>
</comment>
<dbReference type="InterPro" id="IPR050763">
    <property type="entry name" value="ABC_transporter_ATP-binding"/>
</dbReference>
<evidence type="ECO:0000313" key="11">
    <source>
        <dbReference type="Proteomes" id="UP000046155"/>
    </source>
</evidence>
<dbReference type="SMART" id="SM00382">
    <property type="entry name" value="AAA"/>
    <property type="match status" value="1"/>
</dbReference>
<keyword evidence="10" id="KW-0378">Hydrolase</keyword>
<dbReference type="Pfam" id="PF00005">
    <property type="entry name" value="ABC_tran"/>
    <property type="match status" value="1"/>
</dbReference>
<accession>A0A0B7MII9</accession>
<dbReference type="InterPro" id="IPR003439">
    <property type="entry name" value="ABC_transporter-like_ATP-bd"/>
</dbReference>
<dbReference type="Proteomes" id="UP000046155">
    <property type="component" value="Unassembled WGS sequence"/>
</dbReference>
<dbReference type="EMBL" id="CDRZ01000027">
    <property type="protein sequence ID" value="CEO87761.1"/>
    <property type="molecule type" value="Genomic_DNA"/>
</dbReference>
<dbReference type="SUPFAM" id="SSF52540">
    <property type="entry name" value="P-loop containing nucleoside triphosphate hydrolases"/>
    <property type="match status" value="1"/>
</dbReference>
<gene>
    <name evidence="10" type="ORF">SSCH_1220014</name>
</gene>
<sequence>MLQSEKAILAKGLYRAYNGTIAVDGISFAVEPGRIFGFLGPNGAGKTTTIRMLTGQLAPTSGTAYVAGCNVLTQRTALKQRIGVVFEIQNLYERMSGYENLAFFARLYRVEKKRICEVLEQIQLVGREHEAVRRYSNGMKQRLLIARALLHRPQVLFLDEPTRGLDPVMAQQIRAVIVDLKQQGVTIFLTTHYMEEADQLCDHLAIIDRGKIIAHDTPKLLKRQALLNLRCIKLTLHDEQQITLCLDDRKDNKRLCELIEADHVLSIHSQETTLEDIFIRLTGRSLVQ</sequence>
<name>A0A0B7MII9_9FIRM</name>